<evidence type="ECO:0000256" key="5">
    <source>
        <dbReference type="ARBA" id="ARBA00023027"/>
    </source>
</evidence>
<evidence type="ECO:0000256" key="2">
    <source>
        <dbReference type="ARBA" id="ARBA00022448"/>
    </source>
</evidence>
<dbReference type="Pfam" id="PF02254">
    <property type="entry name" value="TrkA_N"/>
    <property type="match status" value="2"/>
</dbReference>
<dbReference type="EMBL" id="CP036290">
    <property type="protein sequence ID" value="QDU84699.1"/>
    <property type="molecule type" value="Genomic_DNA"/>
</dbReference>
<dbReference type="GO" id="GO:0015079">
    <property type="term" value="F:potassium ion transmembrane transporter activity"/>
    <property type="evidence" value="ECO:0007669"/>
    <property type="project" value="InterPro"/>
</dbReference>
<dbReference type="InterPro" id="IPR036721">
    <property type="entry name" value="RCK_C_sf"/>
</dbReference>
<feature type="domain" description="RCK N-terminal" evidence="7">
    <location>
        <begin position="1"/>
        <end position="121"/>
    </location>
</feature>
<dbReference type="Proteomes" id="UP000319342">
    <property type="component" value="Chromosome"/>
</dbReference>
<evidence type="ECO:0000259" key="8">
    <source>
        <dbReference type="PROSITE" id="PS51202"/>
    </source>
</evidence>
<name>A0A518CZP8_9BACT</name>
<evidence type="ECO:0000256" key="4">
    <source>
        <dbReference type="ARBA" id="ARBA00022958"/>
    </source>
</evidence>
<reference evidence="9 10" key="1">
    <citation type="submission" date="2019-02" db="EMBL/GenBank/DDBJ databases">
        <title>Deep-cultivation of Planctomycetes and their phenomic and genomic characterization uncovers novel biology.</title>
        <authorList>
            <person name="Wiegand S."/>
            <person name="Jogler M."/>
            <person name="Boedeker C."/>
            <person name="Pinto D."/>
            <person name="Vollmers J."/>
            <person name="Rivas-Marin E."/>
            <person name="Kohn T."/>
            <person name="Peeters S.H."/>
            <person name="Heuer A."/>
            <person name="Rast P."/>
            <person name="Oberbeckmann S."/>
            <person name="Bunk B."/>
            <person name="Jeske O."/>
            <person name="Meyerdierks A."/>
            <person name="Storesund J.E."/>
            <person name="Kallscheuer N."/>
            <person name="Luecker S."/>
            <person name="Lage O.M."/>
            <person name="Pohl T."/>
            <person name="Merkel B.J."/>
            <person name="Hornburger P."/>
            <person name="Mueller R.-W."/>
            <person name="Bruemmer F."/>
            <person name="Labrenz M."/>
            <person name="Spormann A.M."/>
            <person name="Op den Camp H."/>
            <person name="Overmann J."/>
            <person name="Amann R."/>
            <person name="Jetten M.S.M."/>
            <person name="Mascher T."/>
            <person name="Medema M.H."/>
            <person name="Devos D.P."/>
            <person name="Kaster A.-K."/>
            <person name="Ovreas L."/>
            <person name="Rohde M."/>
            <person name="Galperin M.Y."/>
            <person name="Jogler C."/>
        </authorList>
    </citation>
    <scope>NUCLEOTIDE SEQUENCE [LARGE SCALE GENOMIC DNA]</scope>
    <source>
        <strain evidence="9 10">Pla163</strain>
    </source>
</reference>
<proteinExistence type="predicted"/>
<dbReference type="InterPro" id="IPR036291">
    <property type="entry name" value="NAD(P)-bd_dom_sf"/>
</dbReference>
<feature type="domain" description="RCK N-terminal" evidence="7">
    <location>
        <begin position="227"/>
        <end position="346"/>
    </location>
</feature>
<keyword evidence="2" id="KW-0813">Transport</keyword>
<evidence type="ECO:0000313" key="9">
    <source>
        <dbReference type="EMBL" id="QDU84699.1"/>
    </source>
</evidence>
<dbReference type="AlphaFoldDB" id="A0A518CZP8"/>
<dbReference type="PANTHER" id="PTHR43833">
    <property type="entry name" value="POTASSIUM CHANNEL PROTEIN 2-RELATED-RELATED"/>
    <property type="match status" value="1"/>
</dbReference>
<sequence>MDIVIVGAGEVGQYLADILAREGHRVSVVDPDNHKIGRLQETLDVQALEGDGTRPDVLASAGAGHCDLFVAVTNDDHVNMLAALMGRNLGARRVIVRLRDTSRLEGYHFFHKRAVGYDVLLSTDELATEEILSTVREHHALEVESFASGRVQLRRLRIRQKSELTADTLANLDLPGGLLIAAIARREEFFVASGSDRLEVDDQVYVIGRSADLDQFEALSGAPRLGRRSVMIMGGGRIGSRLAESLGSMPGVSVRILERDPERAKNIAGTFGNNVMVLVGDATDIDLLNEERISEVNTFIATSADDEDNIIACHLASTLGVGRTVAVLDKAAYRKVFDSLHIDKAISPRLLCAKRILRFVRSDAVSSIAVIAEGRAEVLEIEAGFTDGKTERKVKGLGLPRGVIIGAVVHGEDVVIPRGDTVVHSGDRLILFTLPEHLEELNHILGASRTFGVPAAAESQADAT</sequence>
<feature type="domain" description="RCK C-terminal" evidence="8">
    <location>
        <begin position="141"/>
        <end position="222"/>
    </location>
</feature>
<dbReference type="SUPFAM" id="SSF51735">
    <property type="entry name" value="NAD(P)-binding Rossmann-fold domains"/>
    <property type="match status" value="2"/>
</dbReference>
<dbReference type="InterPro" id="IPR006037">
    <property type="entry name" value="RCK_C"/>
</dbReference>
<gene>
    <name evidence="9" type="primary">trkA</name>
    <name evidence="9" type="ORF">Pla163_18110</name>
</gene>
<organism evidence="9 10">
    <name type="scientific">Rohdeia mirabilis</name>
    <dbReference type="NCBI Taxonomy" id="2528008"/>
    <lineage>
        <taxon>Bacteria</taxon>
        <taxon>Pseudomonadati</taxon>
        <taxon>Planctomycetota</taxon>
        <taxon>Planctomycetia</taxon>
        <taxon>Planctomycetia incertae sedis</taxon>
        <taxon>Rohdeia</taxon>
    </lineage>
</organism>
<accession>A0A518CZP8</accession>
<evidence type="ECO:0000256" key="3">
    <source>
        <dbReference type="ARBA" id="ARBA00022538"/>
    </source>
</evidence>
<dbReference type="InterPro" id="IPR003148">
    <property type="entry name" value="RCK_N"/>
</dbReference>
<dbReference type="PRINTS" id="PR00335">
    <property type="entry name" value="KUPTAKETRKA"/>
</dbReference>
<keyword evidence="3" id="KW-0633">Potassium transport</keyword>
<protein>
    <recommendedName>
        <fullName evidence="1">Trk system potassium uptake protein TrkA</fullName>
    </recommendedName>
</protein>
<dbReference type="OrthoDB" id="9775180at2"/>
<dbReference type="PROSITE" id="PS51201">
    <property type="entry name" value="RCK_N"/>
    <property type="match status" value="2"/>
</dbReference>
<keyword evidence="5" id="KW-0520">NAD</keyword>
<dbReference type="RefSeq" id="WP_145186715.1">
    <property type="nucleotide sequence ID" value="NZ_CP036290.1"/>
</dbReference>
<dbReference type="NCBIfam" id="NF007031">
    <property type="entry name" value="PRK09496.1-2"/>
    <property type="match status" value="1"/>
</dbReference>
<feature type="domain" description="RCK C-terminal" evidence="8">
    <location>
        <begin position="366"/>
        <end position="447"/>
    </location>
</feature>
<dbReference type="InterPro" id="IPR006036">
    <property type="entry name" value="K_uptake_TrkA"/>
</dbReference>
<dbReference type="NCBIfam" id="NF007039">
    <property type="entry name" value="PRK09496.3-2"/>
    <property type="match status" value="1"/>
</dbReference>
<evidence type="ECO:0000256" key="6">
    <source>
        <dbReference type="ARBA" id="ARBA00023065"/>
    </source>
</evidence>
<dbReference type="Pfam" id="PF02080">
    <property type="entry name" value="TrkA_C"/>
    <property type="match status" value="2"/>
</dbReference>
<dbReference type="Gene3D" id="3.40.50.720">
    <property type="entry name" value="NAD(P)-binding Rossmann-like Domain"/>
    <property type="match status" value="2"/>
</dbReference>
<dbReference type="Gene3D" id="3.30.70.1450">
    <property type="entry name" value="Regulator of K+ conductance, C-terminal domain"/>
    <property type="match status" value="2"/>
</dbReference>
<evidence type="ECO:0000313" key="10">
    <source>
        <dbReference type="Proteomes" id="UP000319342"/>
    </source>
</evidence>
<dbReference type="PANTHER" id="PTHR43833:SF5">
    <property type="entry name" value="TRK SYSTEM POTASSIUM UPTAKE PROTEIN TRKA"/>
    <property type="match status" value="1"/>
</dbReference>
<keyword evidence="10" id="KW-1185">Reference proteome</keyword>
<dbReference type="PROSITE" id="PS51202">
    <property type="entry name" value="RCK_C"/>
    <property type="match status" value="2"/>
</dbReference>
<evidence type="ECO:0000259" key="7">
    <source>
        <dbReference type="PROSITE" id="PS51201"/>
    </source>
</evidence>
<dbReference type="SUPFAM" id="SSF116726">
    <property type="entry name" value="TrkA C-terminal domain-like"/>
    <property type="match status" value="2"/>
</dbReference>
<dbReference type="GO" id="GO:0005886">
    <property type="term" value="C:plasma membrane"/>
    <property type="evidence" value="ECO:0007669"/>
    <property type="project" value="InterPro"/>
</dbReference>
<evidence type="ECO:0000256" key="1">
    <source>
        <dbReference type="ARBA" id="ARBA00017378"/>
    </source>
</evidence>
<keyword evidence="4" id="KW-0630">Potassium</keyword>
<keyword evidence="6" id="KW-0406">Ion transport</keyword>
<dbReference type="InterPro" id="IPR050721">
    <property type="entry name" value="Trk_Ktr_HKT_K-transport"/>
</dbReference>